<dbReference type="InterPro" id="IPR008984">
    <property type="entry name" value="SMAD_FHA_dom_sf"/>
</dbReference>
<reference evidence="2" key="1">
    <citation type="journal article" date="2021" name="Antonie Van Leeuwenhoek">
        <title>Draft genome and description of Waterburya agarophytonicola gen. nov. sp. nov. (Pleurocapsales, Cyanobacteria): a seaweed symbiont.</title>
        <authorList>
            <person name="Bonthond G."/>
            <person name="Shalygin S."/>
            <person name="Bayer T."/>
            <person name="Weinberger F."/>
        </authorList>
    </citation>
    <scope>NUCLEOTIDE SEQUENCE</scope>
    <source>
        <strain evidence="2">KI4</strain>
    </source>
</reference>
<dbReference type="Gene3D" id="2.60.200.20">
    <property type="match status" value="1"/>
</dbReference>
<proteinExistence type="predicted"/>
<dbReference type="Pfam" id="PF00498">
    <property type="entry name" value="FHA"/>
    <property type="match status" value="1"/>
</dbReference>
<dbReference type="SUPFAM" id="SSF49879">
    <property type="entry name" value="SMAD/FHA domain"/>
    <property type="match status" value="1"/>
</dbReference>
<organism evidence="2 3">
    <name type="scientific">Waterburya agarophytonicola KI4</name>
    <dbReference type="NCBI Taxonomy" id="2874699"/>
    <lineage>
        <taxon>Bacteria</taxon>
        <taxon>Bacillati</taxon>
        <taxon>Cyanobacteriota</taxon>
        <taxon>Cyanophyceae</taxon>
        <taxon>Pleurocapsales</taxon>
        <taxon>Hyellaceae</taxon>
        <taxon>Waterburya</taxon>
        <taxon>Waterburya agarophytonicola</taxon>
    </lineage>
</organism>
<dbReference type="RefSeq" id="WP_229638480.1">
    <property type="nucleotide sequence ID" value="NZ_JADWDC010000001.1"/>
</dbReference>
<gene>
    <name evidence="2" type="ORF">I4641_00605</name>
</gene>
<feature type="domain" description="FHA" evidence="1">
    <location>
        <begin position="43"/>
        <end position="106"/>
    </location>
</feature>
<evidence type="ECO:0000313" key="3">
    <source>
        <dbReference type="Proteomes" id="UP000729733"/>
    </source>
</evidence>
<evidence type="ECO:0000313" key="2">
    <source>
        <dbReference type="EMBL" id="MCC0175481.1"/>
    </source>
</evidence>
<dbReference type="PROSITE" id="PS50006">
    <property type="entry name" value="FHA_DOMAIN"/>
    <property type="match status" value="1"/>
</dbReference>
<comment type="caution">
    <text evidence="2">The sequence shown here is derived from an EMBL/GenBank/DDBJ whole genome shotgun (WGS) entry which is preliminary data.</text>
</comment>
<dbReference type="SMART" id="SM00240">
    <property type="entry name" value="FHA"/>
    <property type="match status" value="1"/>
</dbReference>
<evidence type="ECO:0000259" key="1">
    <source>
        <dbReference type="PROSITE" id="PS50006"/>
    </source>
</evidence>
<accession>A0A964FDU7</accession>
<name>A0A964FDU7_9CYAN</name>
<dbReference type="Proteomes" id="UP000729733">
    <property type="component" value="Unassembled WGS sequence"/>
</dbReference>
<sequence>MADTKSKLILVKLNKADLAQGRHVLIVESPESRRAVSVNSHVFSIGRHPHNDLVLNDPLASRHHATVAWMRYTEDGQKADYSYWIIDGKGKTKRSRNGIVINDKKKSLHRLSTGDIIRIGNAIKISYNYVTYTTDSSQFFKYCDQDRTEYKSDSSQQKSYKETVVIEDAFTPE</sequence>
<dbReference type="EMBL" id="JADWDC010000001">
    <property type="protein sequence ID" value="MCC0175481.1"/>
    <property type="molecule type" value="Genomic_DNA"/>
</dbReference>
<protein>
    <submittedName>
        <fullName evidence="2">FHA domain-containing protein</fullName>
    </submittedName>
</protein>
<dbReference type="InterPro" id="IPR000253">
    <property type="entry name" value="FHA_dom"/>
</dbReference>
<keyword evidence="3" id="KW-1185">Reference proteome</keyword>
<dbReference type="AlphaFoldDB" id="A0A964FDU7"/>